<proteinExistence type="predicted"/>
<dbReference type="EMBL" id="JARRAF010000027">
    <property type="protein sequence ID" value="MDK2125938.1"/>
    <property type="molecule type" value="Genomic_DNA"/>
</dbReference>
<evidence type="ECO:0000313" key="2">
    <source>
        <dbReference type="Proteomes" id="UP001172778"/>
    </source>
</evidence>
<evidence type="ECO:0000313" key="1">
    <source>
        <dbReference type="EMBL" id="MDK2125938.1"/>
    </source>
</evidence>
<dbReference type="Gene3D" id="3.40.47.10">
    <property type="match status" value="1"/>
</dbReference>
<gene>
    <name evidence="1" type="ORF">PZA18_17980</name>
</gene>
<reference evidence="1" key="1">
    <citation type="submission" date="2023-03" db="EMBL/GenBank/DDBJ databases">
        <title>Chitinimonas shenzhenensis gen. nov., sp. nov., a novel member of family Burkholderiaceae isolated from activated sludge collected in Shen Zhen, China.</title>
        <authorList>
            <person name="Wang X."/>
        </authorList>
    </citation>
    <scope>NUCLEOTIDE SEQUENCE</scope>
    <source>
        <strain evidence="1">DQS-5</strain>
    </source>
</reference>
<dbReference type="InterPro" id="IPR016039">
    <property type="entry name" value="Thiolase-like"/>
</dbReference>
<dbReference type="Proteomes" id="UP001172778">
    <property type="component" value="Unassembled WGS sequence"/>
</dbReference>
<dbReference type="RefSeq" id="WP_284102253.1">
    <property type="nucleotide sequence ID" value="NZ_JARRAF010000027.1"/>
</dbReference>
<sequence>MSLLIEAINLYRAPARAVASPLGSEVPEIYKHLLGPSGSFSRPPAAPVWADQWQAPDYALPVEASERCSGEMAEVAARALAAALPEGTVATAGGVLHCQATLSQSIVASNCLRVKNSCSPKSRVVQALSQLGVGAVPAALALSAAYLSGPLLGGRVLLSASDKWIQPFFRGYADLVNFGDAAGAVLISAPAEDRQGIAKVVGWKHLLAADTTPIWQQPRQRLADLLVDGVLKVALPLLERAQAEEHPVELIIGEPLAEDVVTRIAQALAAPSDNTGVSQRAHLSSAEALNGLLTGVRHANRLGRPVRVLIWTASMPGVFGALLADCYPAQLDDDGELCLAKPLTRH</sequence>
<comment type="caution">
    <text evidence="1">The sequence shown here is derived from an EMBL/GenBank/DDBJ whole genome shotgun (WGS) entry which is preliminary data.</text>
</comment>
<organism evidence="1 2">
    <name type="scientific">Parachitinimonas caeni</name>
    <dbReference type="NCBI Taxonomy" id="3031301"/>
    <lineage>
        <taxon>Bacteria</taxon>
        <taxon>Pseudomonadati</taxon>
        <taxon>Pseudomonadota</taxon>
        <taxon>Betaproteobacteria</taxon>
        <taxon>Neisseriales</taxon>
        <taxon>Chitinibacteraceae</taxon>
        <taxon>Parachitinimonas</taxon>
    </lineage>
</organism>
<accession>A0ABT7E0V0</accession>
<name>A0ABT7E0V0_9NEIS</name>
<keyword evidence="2" id="KW-1185">Reference proteome</keyword>
<protein>
    <submittedName>
        <fullName evidence="1">Uncharacterized protein</fullName>
    </submittedName>
</protein>